<accession>A0A834P6H6</accession>
<keyword evidence="3" id="KW-1185">Reference proteome</keyword>
<feature type="region of interest" description="Disordered" evidence="1">
    <location>
        <begin position="1"/>
        <end position="47"/>
    </location>
</feature>
<evidence type="ECO:0000313" key="2">
    <source>
        <dbReference type="EMBL" id="KAF7429832.1"/>
    </source>
</evidence>
<dbReference type="Proteomes" id="UP000600918">
    <property type="component" value="Unassembled WGS sequence"/>
</dbReference>
<organism evidence="2 3">
    <name type="scientific">Vespula pensylvanica</name>
    <name type="common">Western yellow jacket</name>
    <name type="synonym">Wasp</name>
    <dbReference type="NCBI Taxonomy" id="30213"/>
    <lineage>
        <taxon>Eukaryota</taxon>
        <taxon>Metazoa</taxon>
        <taxon>Ecdysozoa</taxon>
        <taxon>Arthropoda</taxon>
        <taxon>Hexapoda</taxon>
        <taxon>Insecta</taxon>
        <taxon>Pterygota</taxon>
        <taxon>Neoptera</taxon>
        <taxon>Endopterygota</taxon>
        <taxon>Hymenoptera</taxon>
        <taxon>Apocrita</taxon>
        <taxon>Aculeata</taxon>
        <taxon>Vespoidea</taxon>
        <taxon>Vespidae</taxon>
        <taxon>Vespinae</taxon>
        <taxon>Vespula</taxon>
    </lineage>
</organism>
<name>A0A834P6H6_VESPE</name>
<sequence length="130" mass="15077">MEAVKGPKEESSRRKRSDEREEKRRKGLRRGEDEKRRGKERRGEETSWMSGWLVGWEGRRTDGRSRPERSFSFLAVTLAHYRVEKRAKEPAKELAARSSVASGYHEHDRVETTTLGVVVAPGFFFPDQKT</sequence>
<gene>
    <name evidence="2" type="ORF">H0235_006230</name>
</gene>
<protein>
    <submittedName>
        <fullName evidence="2">Uncharacterized protein</fullName>
    </submittedName>
</protein>
<reference evidence="2" key="1">
    <citation type="journal article" date="2020" name="G3 (Bethesda)">
        <title>High-Quality Assemblies for Three Invasive Social Wasps from the &lt;i&gt;Vespula&lt;/i&gt; Genus.</title>
        <authorList>
            <person name="Harrop T.W.R."/>
            <person name="Guhlin J."/>
            <person name="McLaughlin G.M."/>
            <person name="Permina E."/>
            <person name="Stockwell P."/>
            <person name="Gilligan J."/>
            <person name="Le Lec M.F."/>
            <person name="Gruber M.A.M."/>
            <person name="Quinn O."/>
            <person name="Lovegrove M."/>
            <person name="Duncan E.J."/>
            <person name="Remnant E.J."/>
            <person name="Van Eeckhoven J."/>
            <person name="Graham B."/>
            <person name="Knapp R.A."/>
            <person name="Langford K.W."/>
            <person name="Kronenberg Z."/>
            <person name="Press M.O."/>
            <person name="Eacker S.M."/>
            <person name="Wilson-Rankin E.E."/>
            <person name="Purcell J."/>
            <person name="Lester P.J."/>
            <person name="Dearden P.K."/>
        </authorList>
    </citation>
    <scope>NUCLEOTIDE SEQUENCE</scope>
    <source>
        <strain evidence="2">Volc-1</strain>
    </source>
</reference>
<proteinExistence type="predicted"/>
<dbReference type="EMBL" id="JACSDY010000004">
    <property type="protein sequence ID" value="KAF7429832.1"/>
    <property type="molecule type" value="Genomic_DNA"/>
</dbReference>
<evidence type="ECO:0000313" key="3">
    <source>
        <dbReference type="Proteomes" id="UP000600918"/>
    </source>
</evidence>
<feature type="compositionally biased region" description="Basic and acidic residues" evidence="1">
    <location>
        <begin position="1"/>
        <end position="45"/>
    </location>
</feature>
<comment type="caution">
    <text evidence="2">The sequence shown here is derived from an EMBL/GenBank/DDBJ whole genome shotgun (WGS) entry which is preliminary data.</text>
</comment>
<dbReference type="AlphaFoldDB" id="A0A834P6H6"/>
<evidence type="ECO:0000256" key="1">
    <source>
        <dbReference type="SAM" id="MobiDB-lite"/>
    </source>
</evidence>